<reference evidence="1 2" key="1">
    <citation type="journal article" date="2018" name="Sci. Rep.">
        <title>Characterisation of pathogen-specific regions and novel effector candidates in Fusarium oxysporum f. sp. cepae.</title>
        <authorList>
            <person name="Armitage A.D."/>
            <person name="Taylor A."/>
            <person name="Sobczyk M.K."/>
            <person name="Baxter L."/>
            <person name="Greenfield B.P."/>
            <person name="Bates H.J."/>
            <person name="Wilson F."/>
            <person name="Jackson A.C."/>
            <person name="Ott S."/>
            <person name="Harrison R.J."/>
            <person name="Clarkson J.P."/>
        </authorList>
    </citation>
    <scope>NUCLEOTIDE SEQUENCE [LARGE SCALE GENOMIC DNA]</scope>
    <source>
        <strain evidence="1 2">Fp_A8</strain>
    </source>
</reference>
<dbReference type="Proteomes" id="UP000283569">
    <property type="component" value="Unassembled WGS sequence"/>
</dbReference>
<evidence type="ECO:0000313" key="1">
    <source>
        <dbReference type="EMBL" id="RKL36749.1"/>
    </source>
</evidence>
<accession>A0A420T5F1</accession>
<dbReference type="EMBL" id="MRDB01000028">
    <property type="protein sequence ID" value="RKL36749.1"/>
    <property type="molecule type" value="Genomic_DNA"/>
</dbReference>
<gene>
    <name evidence="1" type="ORF">BFJ72_g8298</name>
</gene>
<sequence>MPDSSCVSDFHCALLSRDALPTEISPLIIDACEIGWKFCPGRAKSGPTG</sequence>
<proteinExistence type="predicted"/>
<comment type="caution">
    <text evidence="1">The sequence shown here is derived from an EMBL/GenBank/DDBJ whole genome shotgun (WGS) entry which is preliminary data.</text>
</comment>
<organism evidence="1 2">
    <name type="scientific">Gibberella intermedia</name>
    <name type="common">Bulb rot disease fungus</name>
    <name type="synonym">Fusarium proliferatum</name>
    <dbReference type="NCBI Taxonomy" id="948311"/>
    <lineage>
        <taxon>Eukaryota</taxon>
        <taxon>Fungi</taxon>
        <taxon>Dikarya</taxon>
        <taxon>Ascomycota</taxon>
        <taxon>Pezizomycotina</taxon>
        <taxon>Sordariomycetes</taxon>
        <taxon>Hypocreomycetidae</taxon>
        <taxon>Hypocreales</taxon>
        <taxon>Nectriaceae</taxon>
        <taxon>Fusarium</taxon>
        <taxon>Fusarium fujikuroi species complex</taxon>
    </lineage>
</organism>
<evidence type="ECO:0000313" key="2">
    <source>
        <dbReference type="Proteomes" id="UP000283569"/>
    </source>
</evidence>
<name>A0A420T5F1_GIBIN</name>
<protein>
    <submittedName>
        <fullName evidence="1">Uncharacterized protein</fullName>
    </submittedName>
</protein>
<dbReference type="AlphaFoldDB" id="A0A420T5F1"/>